<comment type="caution">
    <text evidence="2">The sequence shown here is derived from an EMBL/GenBank/DDBJ whole genome shotgun (WGS) entry which is preliminary data.</text>
</comment>
<dbReference type="Proteomes" id="UP000499080">
    <property type="component" value="Unassembled WGS sequence"/>
</dbReference>
<evidence type="ECO:0000256" key="1">
    <source>
        <dbReference type="SAM" id="MobiDB-lite"/>
    </source>
</evidence>
<evidence type="ECO:0000313" key="2">
    <source>
        <dbReference type="EMBL" id="GBO01201.1"/>
    </source>
</evidence>
<dbReference type="EMBL" id="BGPR01029431">
    <property type="protein sequence ID" value="GBO01201.1"/>
    <property type="molecule type" value="Genomic_DNA"/>
</dbReference>
<reference evidence="2 3" key="1">
    <citation type="journal article" date="2019" name="Sci. Rep.">
        <title>Orb-weaving spider Araneus ventricosus genome elucidates the spidroin gene catalogue.</title>
        <authorList>
            <person name="Kono N."/>
            <person name="Nakamura H."/>
            <person name="Ohtoshi R."/>
            <person name="Moran D.A.P."/>
            <person name="Shinohara A."/>
            <person name="Yoshida Y."/>
            <person name="Fujiwara M."/>
            <person name="Mori M."/>
            <person name="Tomita M."/>
            <person name="Arakawa K."/>
        </authorList>
    </citation>
    <scope>NUCLEOTIDE SEQUENCE [LARGE SCALE GENOMIC DNA]</scope>
</reference>
<keyword evidence="3" id="KW-1185">Reference proteome</keyword>
<protein>
    <submittedName>
        <fullName evidence="2">Uncharacterized protein</fullName>
    </submittedName>
</protein>
<name>A0A4Y2TMC1_ARAVE</name>
<proteinExistence type="predicted"/>
<organism evidence="2 3">
    <name type="scientific">Araneus ventricosus</name>
    <name type="common">Orbweaver spider</name>
    <name type="synonym">Epeira ventricosa</name>
    <dbReference type="NCBI Taxonomy" id="182803"/>
    <lineage>
        <taxon>Eukaryota</taxon>
        <taxon>Metazoa</taxon>
        <taxon>Ecdysozoa</taxon>
        <taxon>Arthropoda</taxon>
        <taxon>Chelicerata</taxon>
        <taxon>Arachnida</taxon>
        <taxon>Araneae</taxon>
        <taxon>Araneomorphae</taxon>
        <taxon>Entelegynae</taxon>
        <taxon>Araneoidea</taxon>
        <taxon>Araneidae</taxon>
        <taxon>Araneus</taxon>
    </lineage>
</organism>
<feature type="region of interest" description="Disordered" evidence="1">
    <location>
        <begin position="70"/>
        <end position="96"/>
    </location>
</feature>
<sequence length="96" mass="11009">MAGVFVESGLIPATLRFQIRVGVSTPTKTKTCMRSVKACHPSLFRRDHDMVGKEKNGKKKGVKRYRQYYQKNKKPRAEKNQQINLSAQEEDVRPST</sequence>
<accession>A0A4Y2TMC1</accession>
<gene>
    <name evidence="2" type="ORF">AVEN_183332_1</name>
</gene>
<dbReference type="AlphaFoldDB" id="A0A4Y2TMC1"/>
<evidence type="ECO:0000313" key="3">
    <source>
        <dbReference type="Proteomes" id="UP000499080"/>
    </source>
</evidence>